<protein>
    <recommendedName>
        <fullName evidence="4">YIP1 family protein</fullName>
    </recommendedName>
</protein>
<dbReference type="RefSeq" id="WP_101754445.1">
    <property type="nucleotide sequence ID" value="NZ_CP025430.1"/>
</dbReference>
<feature type="transmembrane region" description="Helical" evidence="1">
    <location>
        <begin position="146"/>
        <end position="170"/>
    </location>
</feature>
<gene>
    <name evidence="2" type="ORF">CX676_18795</name>
</gene>
<dbReference type="EMBL" id="CP025430">
    <property type="protein sequence ID" value="AUH66473.1"/>
    <property type="molecule type" value="Genomic_DNA"/>
</dbReference>
<feature type="transmembrane region" description="Helical" evidence="1">
    <location>
        <begin position="41"/>
        <end position="60"/>
    </location>
</feature>
<keyword evidence="1" id="KW-1133">Transmembrane helix</keyword>
<keyword evidence="1" id="KW-0472">Membrane</keyword>
<evidence type="ECO:0000256" key="1">
    <source>
        <dbReference type="SAM" id="Phobius"/>
    </source>
</evidence>
<dbReference type="KEGG" id="pzh:CX676_18795"/>
<dbReference type="AlphaFoldDB" id="A0A2H5F4L1"/>
<keyword evidence="1" id="KW-0812">Transmembrane</keyword>
<feature type="transmembrane region" description="Helical" evidence="1">
    <location>
        <begin position="80"/>
        <end position="105"/>
    </location>
</feature>
<organism evidence="2 3">
    <name type="scientific">Paracoccus zhejiangensis</name>
    <dbReference type="NCBI Taxonomy" id="1077935"/>
    <lineage>
        <taxon>Bacteria</taxon>
        <taxon>Pseudomonadati</taxon>
        <taxon>Pseudomonadota</taxon>
        <taxon>Alphaproteobacteria</taxon>
        <taxon>Rhodobacterales</taxon>
        <taxon>Paracoccaceae</taxon>
        <taxon>Paracoccus</taxon>
    </lineage>
</organism>
<keyword evidence="3" id="KW-1185">Reference proteome</keyword>
<evidence type="ECO:0000313" key="3">
    <source>
        <dbReference type="Proteomes" id="UP000234530"/>
    </source>
</evidence>
<evidence type="ECO:0008006" key="4">
    <source>
        <dbReference type="Google" id="ProtNLM"/>
    </source>
</evidence>
<feature type="transmembrane region" description="Helical" evidence="1">
    <location>
        <begin position="117"/>
        <end position="140"/>
    </location>
</feature>
<name>A0A2H5F4L1_9RHOB</name>
<sequence length="172" mass="17924">MADAPRQGIGPAPRGILPRVLQSWWAPRRVVRGMADMPDRAQLVVLMAAMLIFLLAQAPGHARAAALDPSVPLEARMGGALMAVMFLMPLIAYGVAALVGGMMRLTRWRIAPSHSRLALFWALLAVAPAMLLAGLVGGMIGSGPALSLVQTVAGIGFLMIWGAGIAALAVKA</sequence>
<accession>A0A2H5F4L1</accession>
<evidence type="ECO:0000313" key="2">
    <source>
        <dbReference type="EMBL" id="AUH66473.1"/>
    </source>
</evidence>
<dbReference type="Proteomes" id="UP000234530">
    <property type="component" value="Chromosome"/>
</dbReference>
<proteinExistence type="predicted"/>
<dbReference type="OrthoDB" id="7771437at2"/>
<reference evidence="2 3" key="1">
    <citation type="journal article" date="2013" name="Antonie Van Leeuwenhoek">
        <title>Paracoccus zhejiangensis sp. nov., isolated from activated sludge in wastewater-treatment system.</title>
        <authorList>
            <person name="Wu Z.G."/>
            <person name="Zhang D.F."/>
            <person name="Liu Y.L."/>
            <person name="Wang F."/>
            <person name="Jiang X."/>
            <person name="Li C."/>
            <person name="Li S.P."/>
            <person name="Hong Q."/>
            <person name="Li W.J."/>
        </authorList>
    </citation>
    <scope>NUCLEOTIDE SEQUENCE [LARGE SCALE GENOMIC DNA]</scope>
    <source>
        <strain evidence="2 3">J6</strain>
    </source>
</reference>